<feature type="compositionally biased region" description="Polar residues" evidence="1">
    <location>
        <begin position="549"/>
        <end position="598"/>
    </location>
</feature>
<sequence>MASSPTPPLGPGDSLPPETSVLENPWLGAEPKSPSVDLPISVPNPWTSETSTTETAVKTDTQPWTADSIPSEGSEWANETKSAHIDDDDDDWDEPQWSVQPSVSPPIKAQTKSLSPQPVPKPPTTSPRKPPQFDHAITKKLFDDNDFKVNYPKPITKTYPEAILQDEPNATRYYNDLQRYTPQLLKEDGTNSIVRWVDSHIQVSQRVVVDSWAGVSSGSSKKKQQSKANKLFKWASSDAYAEQIKRDYMIKTGVIDPSLGNNVDAHQQDKAPPGISNLVVNPKLSQQVFEKLTRLIEQEANRFVRIRIEKKRLQLTKAMAHQISERKRKDHENHLLRLKLREEEYEREGLTTTDKGSNSGGGAAAFFNQLNFWGSSKKKAETPTGEPTETEMVPSFLETGTPEDDDEAVPESELNPGDKAIQAFTKLFSTSKKKPETTGNAADDEFDDFQKALTPTPEPQPVNIANSPATTESQPSPANIASAHKPMPNIPRPSDDFADFTAAPALPSKPKKQVLVAHNLPMAPLIPSPNTVTSHAGGTPVLSPDKPSTILSPSSDKAQSILSPTSNKTASVLSPTTAKPPSVLSPTSAKAPSLSSPAWNIAPSVLSPTSNNTKSATQSPDPFKLDSILSPKAASPSSTSFKPLSTQAAPLQPSSRPQSRPVSMMVTNDNHRDVLNELEIARSVSPAKTSHPFIPLPTVTSKEQNLVDLMDVFGQSPSPPPQANHKGSKSAANASETNLLDL</sequence>
<dbReference type="EMBL" id="SWFT01000044">
    <property type="protein sequence ID" value="KAA8905640.1"/>
    <property type="molecule type" value="Genomic_DNA"/>
</dbReference>
<evidence type="ECO:0000313" key="3">
    <source>
        <dbReference type="Proteomes" id="UP000449547"/>
    </source>
</evidence>
<feature type="compositionally biased region" description="Pro residues" evidence="1">
    <location>
        <begin position="1"/>
        <end position="10"/>
    </location>
</feature>
<evidence type="ECO:0000313" key="2">
    <source>
        <dbReference type="EMBL" id="KAA8905640.1"/>
    </source>
</evidence>
<feature type="compositionally biased region" description="Polar residues" evidence="1">
    <location>
        <begin position="635"/>
        <end position="649"/>
    </location>
</feature>
<feature type="compositionally biased region" description="Low complexity" evidence="1">
    <location>
        <begin position="652"/>
        <end position="661"/>
    </location>
</feature>
<gene>
    <name evidence="2" type="ORF">DIURU_001443</name>
</gene>
<organism evidence="2 3">
    <name type="scientific">Diutina rugosa</name>
    <name type="common">Yeast</name>
    <name type="synonym">Candida rugosa</name>
    <dbReference type="NCBI Taxonomy" id="5481"/>
    <lineage>
        <taxon>Eukaryota</taxon>
        <taxon>Fungi</taxon>
        <taxon>Dikarya</taxon>
        <taxon>Ascomycota</taxon>
        <taxon>Saccharomycotina</taxon>
        <taxon>Pichiomycetes</taxon>
        <taxon>Debaryomycetaceae</taxon>
        <taxon>Diutina</taxon>
    </lineage>
</organism>
<keyword evidence="3" id="KW-1185">Reference proteome</keyword>
<reference evidence="2 3" key="1">
    <citation type="submission" date="2019-07" db="EMBL/GenBank/DDBJ databases">
        <title>Genome assembly of two rare yeast pathogens: Diutina rugosa and Trichomonascus ciferrii.</title>
        <authorList>
            <person name="Mixao V."/>
            <person name="Saus E."/>
            <person name="Hansen A."/>
            <person name="Lass-Flor C."/>
            <person name="Gabaldon T."/>
        </authorList>
    </citation>
    <scope>NUCLEOTIDE SEQUENCE [LARGE SCALE GENOMIC DNA]</scope>
    <source>
        <strain evidence="2 3">CBS 613</strain>
    </source>
</reference>
<feature type="compositionally biased region" description="Polar residues" evidence="1">
    <location>
        <begin position="463"/>
        <end position="479"/>
    </location>
</feature>
<comment type="caution">
    <text evidence="2">The sequence shown here is derived from an EMBL/GenBank/DDBJ whole genome shotgun (WGS) entry which is preliminary data.</text>
</comment>
<feature type="compositionally biased region" description="Acidic residues" evidence="1">
    <location>
        <begin position="401"/>
        <end position="410"/>
    </location>
</feature>
<dbReference type="RefSeq" id="XP_034013800.1">
    <property type="nucleotide sequence ID" value="XM_034153987.1"/>
</dbReference>
<accession>A0A642UUF8</accession>
<dbReference type="Proteomes" id="UP000449547">
    <property type="component" value="Unassembled WGS sequence"/>
</dbReference>
<proteinExistence type="predicted"/>
<feature type="region of interest" description="Disordered" evidence="1">
    <location>
        <begin position="398"/>
        <end position="417"/>
    </location>
</feature>
<feature type="region of interest" description="Disordered" evidence="1">
    <location>
        <begin position="428"/>
        <end position="505"/>
    </location>
</feature>
<dbReference type="VEuPathDB" id="FungiDB:DIURU_001443"/>
<dbReference type="AlphaFoldDB" id="A0A642UUF8"/>
<feature type="region of interest" description="Disordered" evidence="1">
    <location>
        <begin position="711"/>
        <end position="742"/>
    </location>
</feature>
<feature type="region of interest" description="Disordered" evidence="1">
    <location>
        <begin position="1"/>
        <end position="132"/>
    </location>
</feature>
<name>A0A642UUF8_DIURU</name>
<feature type="compositionally biased region" description="Pro residues" evidence="1">
    <location>
        <begin position="117"/>
        <end position="130"/>
    </location>
</feature>
<feature type="compositionally biased region" description="Polar residues" evidence="1">
    <location>
        <begin position="606"/>
        <end position="620"/>
    </location>
</feature>
<feature type="region of interest" description="Disordered" evidence="1">
    <location>
        <begin position="523"/>
        <end position="664"/>
    </location>
</feature>
<protein>
    <submittedName>
        <fullName evidence="2">Uncharacterized protein</fullName>
    </submittedName>
</protein>
<evidence type="ECO:0000256" key="1">
    <source>
        <dbReference type="SAM" id="MobiDB-lite"/>
    </source>
</evidence>
<feature type="compositionally biased region" description="Polar residues" evidence="1">
    <location>
        <begin position="730"/>
        <end position="742"/>
    </location>
</feature>
<dbReference type="GeneID" id="54780096"/>
<feature type="compositionally biased region" description="Low complexity" evidence="1">
    <location>
        <begin position="95"/>
        <end position="106"/>
    </location>
</feature>
<feature type="compositionally biased region" description="Polar residues" evidence="1">
    <location>
        <begin position="44"/>
        <end position="65"/>
    </location>
</feature>